<evidence type="ECO:0000313" key="1">
    <source>
        <dbReference type="EMBL" id="WMV41120.1"/>
    </source>
</evidence>
<evidence type="ECO:0000313" key="2">
    <source>
        <dbReference type="Proteomes" id="UP001234989"/>
    </source>
</evidence>
<keyword evidence="2" id="KW-1185">Reference proteome</keyword>
<dbReference type="Proteomes" id="UP001234989">
    <property type="component" value="Chromosome 8"/>
</dbReference>
<gene>
    <name evidence="1" type="ORF">MTR67_034505</name>
</gene>
<dbReference type="EMBL" id="CP133619">
    <property type="protein sequence ID" value="WMV41120.1"/>
    <property type="molecule type" value="Genomic_DNA"/>
</dbReference>
<accession>A0AAF0ZKH2</accession>
<name>A0AAF0ZKH2_SOLVR</name>
<proteinExistence type="predicted"/>
<protein>
    <submittedName>
        <fullName evidence="1">Uncharacterized protein</fullName>
    </submittedName>
</protein>
<organism evidence="1 2">
    <name type="scientific">Solanum verrucosum</name>
    <dbReference type="NCBI Taxonomy" id="315347"/>
    <lineage>
        <taxon>Eukaryota</taxon>
        <taxon>Viridiplantae</taxon>
        <taxon>Streptophyta</taxon>
        <taxon>Embryophyta</taxon>
        <taxon>Tracheophyta</taxon>
        <taxon>Spermatophyta</taxon>
        <taxon>Magnoliopsida</taxon>
        <taxon>eudicotyledons</taxon>
        <taxon>Gunneridae</taxon>
        <taxon>Pentapetalae</taxon>
        <taxon>asterids</taxon>
        <taxon>lamiids</taxon>
        <taxon>Solanales</taxon>
        <taxon>Solanaceae</taxon>
        <taxon>Solanoideae</taxon>
        <taxon>Solaneae</taxon>
        <taxon>Solanum</taxon>
    </lineage>
</organism>
<dbReference type="AlphaFoldDB" id="A0AAF0ZKH2"/>
<reference evidence="1" key="1">
    <citation type="submission" date="2023-08" db="EMBL/GenBank/DDBJ databases">
        <title>A de novo genome assembly of Solanum verrucosum Schlechtendal, a Mexican diploid species geographically isolated from the other diploid A-genome species in potato relatives.</title>
        <authorList>
            <person name="Hosaka K."/>
        </authorList>
    </citation>
    <scope>NUCLEOTIDE SEQUENCE</scope>
    <source>
        <tissue evidence="1">Young leaves</tissue>
    </source>
</reference>
<sequence length="106" mass="12016">MGGGFKMLNAIGESRGKFPKDAKFKALYNEEVNYMGNQIGGSHPNYLRPVRNKVGTNDDTMVGEFGTIGVVIEEMRKLKNINTSHLMISPIQKNKLHWWETELMIC</sequence>